<dbReference type="Proteomes" id="UP001341840">
    <property type="component" value="Unassembled WGS sequence"/>
</dbReference>
<feature type="compositionally biased region" description="Polar residues" evidence="1">
    <location>
        <begin position="42"/>
        <end position="59"/>
    </location>
</feature>
<name>A0ABU6V2R0_9FABA</name>
<reference evidence="2 3" key="1">
    <citation type="journal article" date="2023" name="Plants (Basel)">
        <title>Bridging the Gap: Combining Genomics and Transcriptomics Approaches to Understand Stylosanthes scabra, an Orphan Legume from the Brazilian Caatinga.</title>
        <authorList>
            <person name="Ferreira-Neto J.R.C."/>
            <person name="da Silva M.D."/>
            <person name="Binneck E."/>
            <person name="de Melo N.F."/>
            <person name="da Silva R.H."/>
            <person name="de Melo A.L.T.M."/>
            <person name="Pandolfi V."/>
            <person name="Bustamante F.O."/>
            <person name="Brasileiro-Vidal A.C."/>
            <person name="Benko-Iseppon A.M."/>
        </authorList>
    </citation>
    <scope>NUCLEOTIDE SEQUENCE [LARGE SCALE GENOMIC DNA]</scope>
    <source>
        <tissue evidence="2">Leaves</tissue>
    </source>
</reference>
<feature type="compositionally biased region" description="Basic and acidic residues" evidence="1">
    <location>
        <begin position="64"/>
        <end position="97"/>
    </location>
</feature>
<sequence length="276" mass="31060">MQHNQNNDDHGPEEEATRVGGGIGRETLEIPLAQTAHKRTQPTENGSGQMTLGQAQVDPTNEECESRTKTLDDDRDTKEVIRNKRACEEDQSQAHEFESEDMEFGPPPGFKNMGFGASEKPFEDTLIVRTLSTKQRAGQPRSKRKGKKEKKENKNKRADEGKNRSKGKKKDTRKGGKKRIVLSEIDGDTIEPSSSSDEEEEVADETVKGGNEAGRARKRRGRKKKNPCTIVRILDLVETKMETIKEFHVKRIWGNIDYCWEWVPAVGSSGGLLLVW</sequence>
<feature type="compositionally biased region" description="Basic and acidic residues" evidence="1">
    <location>
        <begin position="1"/>
        <end position="17"/>
    </location>
</feature>
<evidence type="ECO:0000313" key="2">
    <source>
        <dbReference type="EMBL" id="MED6167902.1"/>
    </source>
</evidence>
<feature type="compositionally biased region" description="Basic residues" evidence="1">
    <location>
        <begin position="164"/>
        <end position="180"/>
    </location>
</feature>
<proteinExistence type="predicted"/>
<feature type="compositionally biased region" description="Basic and acidic residues" evidence="1">
    <location>
        <begin position="149"/>
        <end position="163"/>
    </location>
</feature>
<accession>A0ABU6V2R0</accession>
<organism evidence="2 3">
    <name type="scientific">Stylosanthes scabra</name>
    <dbReference type="NCBI Taxonomy" id="79078"/>
    <lineage>
        <taxon>Eukaryota</taxon>
        <taxon>Viridiplantae</taxon>
        <taxon>Streptophyta</taxon>
        <taxon>Embryophyta</taxon>
        <taxon>Tracheophyta</taxon>
        <taxon>Spermatophyta</taxon>
        <taxon>Magnoliopsida</taxon>
        <taxon>eudicotyledons</taxon>
        <taxon>Gunneridae</taxon>
        <taxon>Pentapetalae</taxon>
        <taxon>rosids</taxon>
        <taxon>fabids</taxon>
        <taxon>Fabales</taxon>
        <taxon>Fabaceae</taxon>
        <taxon>Papilionoideae</taxon>
        <taxon>50 kb inversion clade</taxon>
        <taxon>dalbergioids sensu lato</taxon>
        <taxon>Dalbergieae</taxon>
        <taxon>Pterocarpus clade</taxon>
        <taxon>Stylosanthes</taxon>
    </lineage>
</organism>
<feature type="region of interest" description="Disordered" evidence="1">
    <location>
        <begin position="1"/>
        <end position="224"/>
    </location>
</feature>
<keyword evidence="3" id="KW-1185">Reference proteome</keyword>
<gene>
    <name evidence="2" type="ORF">PIB30_007217</name>
</gene>
<evidence type="ECO:0000256" key="1">
    <source>
        <dbReference type="SAM" id="MobiDB-lite"/>
    </source>
</evidence>
<protein>
    <submittedName>
        <fullName evidence="2">Uncharacterized protein</fullName>
    </submittedName>
</protein>
<comment type="caution">
    <text evidence="2">The sequence shown here is derived from an EMBL/GenBank/DDBJ whole genome shotgun (WGS) entry which is preliminary data.</text>
</comment>
<dbReference type="EMBL" id="JASCZI010151050">
    <property type="protein sequence ID" value="MED6167902.1"/>
    <property type="molecule type" value="Genomic_DNA"/>
</dbReference>
<evidence type="ECO:0000313" key="3">
    <source>
        <dbReference type="Proteomes" id="UP001341840"/>
    </source>
</evidence>